<proteinExistence type="predicted"/>
<accession>I0AFP7</accession>
<protein>
    <submittedName>
        <fullName evidence="1">Mu-like prophage protein GP29</fullName>
    </submittedName>
</protein>
<dbReference type="HOGENOM" id="CLU_036594_1_1_10"/>
<dbReference type="EMBL" id="CP003418">
    <property type="protein sequence ID" value="AFH47804.1"/>
    <property type="molecule type" value="Genomic_DNA"/>
</dbReference>
<reference evidence="1 2" key="1">
    <citation type="journal article" date="2012" name="Front. Microbiol.">
        <title>Complete genome of Ignavibacterium album, a metabolically versatile, flagellated, facultative anaerobe from the phylum Chlorobi.</title>
        <authorList>
            <person name="Liu Z."/>
            <person name="Frigaard N.-U."/>
            <person name="Vogl K."/>
            <person name="Iino T."/>
            <person name="Ohkuma M."/>
            <person name="Overmann J."/>
            <person name="Bryant D.A."/>
        </authorList>
    </citation>
    <scope>NUCLEOTIDE SEQUENCE [LARGE SCALE GENOMIC DNA]</scope>
    <source>
        <strain evidence="2">DSM 19864 / JCM 16511 / NBRC 101810 / Mat9-16</strain>
    </source>
</reference>
<dbReference type="STRING" id="945713.IALB_0090"/>
<name>I0AFP7_IGNAJ</name>
<dbReference type="PATRIC" id="fig|945713.3.peg.90"/>
<gene>
    <name evidence="1" type="ordered locus">IALB_0090</name>
</gene>
<dbReference type="eggNOG" id="COG4383">
    <property type="taxonomic scope" value="Bacteria"/>
</dbReference>
<dbReference type="InterPro" id="IPR009279">
    <property type="entry name" value="Portal_Mu"/>
</dbReference>
<dbReference type="OrthoDB" id="9797300at2"/>
<keyword evidence="2" id="KW-1185">Reference proteome</keyword>
<sequence>MDIKNLTQEIAIRQNFDKIVTYWNMLPDPDPILRKIGKDITVYRELLTDPHLFSAVQQRKAGVLSLNWELRQQNSSQNEFDLINEFLNTLNLENLIDQLLNTPLFGFTVFEIVWGKQGNFLIPNRIDEKPQEWFFFDQFNNLNIKKNSNSIKLDGEIVNPLKFILVQHKPTYQNPYGERVLSRCFWPVTFKRGGLKFWITFTEKYGNPFLIGKLPRGSAQQEIDNLLTSLENMIQDAVAVIPDDSSIDIKEAQRSSSVEVFRELMNFQNNEISKAILTQTLTTEVQDTGTYAASKTMSDMLANVQLADKKLVERALNKIIDLIYQVNFNSTDKPRFILYEEEDVDKLLAERDQLLVNTGIKFTKDYYIRNYNLLPEDFELVNTQNPQSNFADKTNAKVFQDNLSQSSIDEIANQLPDKLLQLQIESTLKPVLTLIQNGETYETIMEELSKTYPAMSTNQLEDLLSKLLFISEITGRNSAS</sequence>
<dbReference type="Proteomes" id="UP000007394">
    <property type="component" value="Chromosome"/>
</dbReference>
<evidence type="ECO:0000313" key="2">
    <source>
        <dbReference type="Proteomes" id="UP000007394"/>
    </source>
</evidence>
<dbReference type="Pfam" id="PF06074">
    <property type="entry name" value="Portal_Mu"/>
    <property type="match status" value="1"/>
</dbReference>
<dbReference type="AlphaFoldDB" id="I0AFP7"/>
<organism evidence="1 2">
    <name type="scientific">Ignavibacterium album (strain DSM 19864 / JCM 16511 / NBRC 101810 / Mat9-16)</name>
    <dbReference type="NCBI Taxonomy" id="945713"/>
    <lineage>
        <taxon>Bacteria</taxon>
        <taxon>Pseudomonadati</taxon>
        <taxon>Ignavibacteriota</taxon>
        <taxon>Ignavibacteria</taxon>
        <taxon>Ignavibacteriales</taxon>
        <taxon>Ignavibacteriaceae</taxon>
        <taxon>Ignavibacterium</taxon>
    </lineage>
</organism>
<dbReference type="KEGG" id="ial:IALB_0090"/>
<evidence type="ECO:0000313" key="1">
    <source>
        <dbReference type="EMBL" id="AFH47804.1"/>
    </source>
</evidence>
<dbReference type="RefSeq" id="WP_014558964.1">
    <property type="nucleotide sequence ID" value="NC_017464.1"/>
</dbReference>